<dbReference type="EMBL" id="GG662708">
    <property type="protein sequence ID" value="EWS74529.1"/>
    <property type="molecule type" value="Genomic_DNA"/>
</dbReference>
<dbReference type="KEGG" id="tet:TTHERM_000503740"/>
<keyword evidence="1" id="KW-0732">Signal</keyword>
<proteinExistence type="predicted"/>
<evidence type="ECO:0000313" key="2">
    <source>
        <dbReference type="EMBL" id="EWS74529.1"/>
    </source>
</evidence>
<evidence type="ECO:0008006" key="4">
    <source>
        <dbReference type="Google" id="ProtNLM"/>
    </source>
</evidence>
<dbReference type="AlphaFoldDB" id="W7XK22"/>
<name>W7XK22_TETTS</name>
<sequence length="81" mass="9049">MKKLTILVLFALICLAQAGNFRMTQSSNVSTAYQFNSANISDCDPSQSLCPCDPSDPSCTCWSCFQVDNNLYCYWTCDVQQ</sequence>
<reference evidence="3" key="1">
    <citation type="journal article" date="2006" name="PLoS Biol.">
        <title>Macronuclear genome sequence of the ciliate Tetrahymena thermophila, a model eukaryote.</title>
        <authorList>
            <person name="Eisen J.A."/>
            <person name="Coyne R.S."/>
            <person name="Wu M."/>
            <person name="Wu D."/>
            <person name="Thiagarajan M."/>
            <person name="Wortman J.R."/>
            <person name="Badger J.H."/>
            <person name="Ren Q."/>
            <person name="Amedeo P."/>
            <person name="Jones K.M."/>
            <person name="Tallon L.J."/>
            <person name="Delcher A.L."/>
            <person name="Salzberg S.L."/>
            <person name="Silva J.C."/>
            <person name="Haas B.J."/>
            <person name="Majoros W.H."/>
            <person name="Farzad M."/>
            <person name="Carlton J.M."/>
            <person name="Smith R.K. Jr."/>
            <person name="Garg J."/>
            <person name="Pearlman R.E."/>
            <person name="Karrer K.M."/>
            <person name="Sun L."/>
            <person name="Manning G."/>
            <person name="Elde N.C."/>
            <person name="Turkewitz A.P."/>
            <person name="Asai D.J."/>
            <person name="Wilkes D.E."/>
            <person name="Wang Y."/>
            <person name="Cai H."/>
            <person name="Collins K."/>
            <person name="Stewart B.A."/>
            <person name="Lee S.R."/>
            <person name="Wilamowska K."/>
            <person name="Weinberg Z."/>
            <person name="Ruzzo W.L."/>
            <person name="Wloga D."/>
            <person name="Gaertig J."/>
            <person name="Frankel J."/>
            <person name="Tsao C.-C."/>
            <person name="Gorovsky M.A."/>
            <person name="Keeling P.J."/>
            <person name="Waller R.F."/>
            <person name="Patron N.J."/>
            <person name="Cherry J.M."/>
            <person name="Stover N.A."/>
            <person name="Krieger C.J."/>
            <person name="del Toro C."/>
            <person name="Ryder H.F."/>
            <person name="Williamson S.C."/>
            <person name="Barbeau R.A."/>
            <person name="Hamilton E.P."/>
            <person name="Orias E."/>
        </authorList>
    </citation>
    <scope>NUCLEOTIDE SEQUENCE [LARGE SCALE GENOMIC DNA]</scope>
    <source>
        <strain evidence="3">SB210</strain>
    </source>
</reference>
<keyword evidence="3" id="KW-1185">Reference proteome</keyword>
<dbReference type="GeneID" id="24439331"/>
<accession>W7XK22</accession>
<dbReference type="Proteomes" id="UP000009168">
    <property type="component" value="Unassembled WGS sequence"/>
</dbReference>
<dbReference type="RefSeq" id="XP_012652903.1">
    <property type="nucleotide sequence ID" value="XM_012797449.1"/>
</dbReference>
<dbReference type="InParanoid" id="W7XK22"/>
<evidence type="ECO:0000256" key="1">
    <source>
        <dbReference type="SAM" id="SignalP"/>
    </source>
</evidence>
<protein>
    <recommendedName>
        <fullName evidence="4">Transmembrane protein</fullName>
    </recommendedName>
</protein>
<gene>
    <name evidence="2" type="ORF">TTHERM_000503740</name>
</gene>
<evidence type="ECO:0000313" key="3">
    <source>
        <dbReference type="Proteomes" id="UP000009168"/>
    </source>
</evidence>
<feature type="signal peptide" evidence="1">
    <location>
        <begin position="1"/>
        <end position="18"/>
    </location>
</feature>
<feature type="chain" id="PRO_5004907008" description="Transmembrane protein" evidence="1">
    <location>
        <begin position="19"/>
        <end position="81"/>
    </location>
</feature>
<organism evidence="2 3">
    <name type="scientific">Tetrahymena thermophila (strain SB210)</name>
    <dbReference type="NCBI Taxonomy" id="312017"/>
    <lineage>
        <taxon>Eukaryota</taxon>
        <taxon>Sar</taxon>
        <taxon>Alveolata</taxon>
        <taxon>Ciliophora</taxon>
        <taxon>Intramacronucleata</taxon>
        <taxon>Oligohymenophorea</taxon>
        <taxon>Hymenostomatida</taxon>
        <taxon>Tetrahymenina</taxon>
        <taxon>Tetrahymenidae</taxon>
        <taxon>Tetrahymena</taxon>
    </lineage>
</organism>